<evidence type="ECO:0000256" key="5">
    <source>
        <dbReference type="ARBA" id="ARBA00023004"/>
    </source>
</evidence>
<dbReference type="GO" id="GO:0004497">
    <property type="term" value="F:monooxygenase activity"/>
    <property type="evidence" value="ECO:0007669"/>
    <property type="project" value="UniProtKB-KW"/>
</dbReference>
<keyword evidence="6 8" id="KW-0503">Monooxygenase</keyword>
<dbReference type="Pfam" id="PF00067">
    <property type="entry name" value="p450"/>
    <property type="match status" value="1"/>
</dbReference>
<dbReference type="GO" id="GO:0016705">
    <property type="term" value="F:oxidoreductase activity, acting on paired donors, with incorporation or reduction of molecular oxygen"/>
    <property type="evidence" value="ECO:0007669"/>
    <property type="project" value="InterPro"/>
</dbReference>
<dbReference type="PROSITE" id="PS00086">
    <property type="entry name" value="CYTOCHROME_P450"/>
    <property type="match status" value="1"/>
</dbReference>
<dbReference type="GO" id="GO:0020037">
    <property type="term" value="F:heme binding"/>
    <property type="evidence" value="ECO:0007669"/>
    <property type="project" value="InterPro"/>
</dbReference>
<dbReference type="InterPro" id="IPR002403">
    <property type="entry name" value="Cyt_P450_E_grp-IV"/>
</dbReference>
<evidence type="ECO:0000313" key="11">
    <source>
        <dbReference type="Proteomes" id="UP000758603"/>
    </source>
</evidence>
<evidence type="ECO:0000313" key="10">
    <source>
        <dbReference type="EMBL" id="KAH6645400.1"/>
    </source>
</evidence>
<dbReference type="RefSeq" id="XP_045951914.1">
    <property type="nucleotide sequence ID" value="XM_046108383.1"/>
</dbReference>
<keyword evidence="9" id="KW-1133">Transmembrane helix</keyword>
<keyword evidence="11" id="KW-1185">Reference proteome</keyword>
<comment type="cofactor">
    <cofactor evidence="1 7">
        <name>heme</name>
        <dbReference type="ChEBI" id="CHEBI:30413"/>
    </cofactor>
</comment>
<dbReference type="EMBL" id="JAGPXC010000011">
    <property type="protein sequence ID" value="KAH6645400.1"/>
    <property type="molecule type" value="Genomic_DNA"/>
</dbReference>
<comment type="caution">
    <text evidence="10">The sequence shown here is derived from an EMBL/GenBank/DDBJ whole genome shotgun (WGS) entry which is preliminary data.</text>
</comment>
<dbReference type="Gene3D" id="1.10.630.10">
    <property type="entry name" value="Cytochrome P450"/>
    <property type="match status" value="1"/>
</dbReference>
<dbReference type="OrthoDB" id="1470350at2759"/>
<keyword evidence="4 7" id="KW-0479">Metal-binding</keyword>
<evidence type="ECO:0000256" key="9">
    <source>
        <dbReference type="SAM" id="Phobius"/>
    </source>
</evidence>
<evidence type="ECO:0000256" key="2">
    <source>
        <dbReference type="ARBA" id="ARBA00010617"/>
    </source>
</evidence>
<keyword evidence="8" id="KW-0560">Oxidoreductase</keyword>
<organism evidence="10 11">
    <name type="scientific">Truncatella angustata</name>
    <dbReference type="NCBI Taxonomy" id="152316"/>
    <lineage>
        <taxon>Eukaryota</taxon>
        <taxon>Fungi</taxon>
        <taxon>Dikarya</taxon>
        <taxon>Ascomycota</taxon>
        <taxon>Pezizomycotina</taxon>
        <taxon>Sordariomycetes</taxon>
        <taxon>Xylariomycetidae</taxon>
        <taxon>Amphisphaeriales</taxon>
        <taxon>Sporocadaceae</taxon>
        <taxon>Truncatella</taxon>
    </lineage>
</organism>
<dbReference type="CDD" id="cd11061">
    <property type="entry name" value="CYP67-like"/>
    <property type="match status" value="1"/>
</dbReference>
<dbReference type="PANTHER" id="PTHR24305">
    <property type="entry name" value="CYTOCHROME P450"/>
    <property type="match status" value="1"/>
</dbReference>
<evidence type="ECO:0000256" key="3">
    <source>
        <dbReference type="ARBA" id="ARBA00022617"/>
    </source>
</evidence>
<dbReference type="SUPFAM" id="SSF48264">
    <property type="entry name" value="Cytochrome P450"/>
    <property type="match status" value="1"/>
</dbReference>
<keyword evidence="9" id="KW-0472">Membrane</keyword>
<evidence type="ECO:0000256" key="1">
    <source>
        <dbReference type="ARBA" id="ARBA00001971"/>
    </source>
</evidence>
<name>A0A9P8RLD7_9PEZI</name>
<gene>
    <name evidence="10" type="ORF">BKA67DRAFT_664482</name>
</gene>
<dbReference type="InterPro" id="IPR050121">
    <property type="entry name" value="Cytochrome_P450_monoxygenase"/>
</dbReference>
<dbReference type="InterPro" id="IPR001128">
    <property type="entry name" value="Cyt_P450"/>
</dbReference>
<dbReference type="PANTHER" id="PTHR24305:SF226">
    <property type="entry name" value="CYTOCHROME P450 MONOOXYGENASE"/>
    <property type="match status" value="1"/>
</dbReference>
<feature type="transmembrane region" description="Helical" evidence="9">
    <location>
        <begin position="6"/>
        <end position="24"/>
    </location>
</feature>
<dbReference type="GO" id="GO:0005506">
    <property type="term" value="F:iron ion binding"/>
    <property type="evidence" value="ECO:0007669"/>
    <property type="project" value="InterPro"/>
</dbReference>
<keyword evidence="5 7" id="KW-0408">Iron</keyword>
<keyword evidence="3 7" id="KW-0349">Heme</keyword>
<reference evidence="10" key="1">
    <citation type="journal article" date="2021" name="Nat. Commun.">
        <title>Genetic determinants of endophytism in the Arabidopsis root mycobiome.</title>
        <authorList>
            <person name="Mesny F."/>
            <person name="Miyauchi S."/>
            <person name="Thiergart T."/>
            <person name="Pickel B."/>
            <person name="Atanasova L."/>
            <person name="Karlsson M."/>
            <person name="Huettel B."/>
            <person name="Barry K.W."/>
            <person name="Haridas S."/>
            <person name="Chen C."/>
            <person name="Bauer D."/>
            <person name="Andreopoulos W."/>
            <person name="Pangilinan J."/>
            <person name="LaButti K."/>
            <person name="Riley R."/>
            <person name="Lipzen A."/>
            <person name="Clum A."/>
            <person name="Drula E."/>
            <person name="Henrissat B."/>
            <person name="Kohler A."/>
            <person name="Grigoriev I.V."/>
            <person name="Martin F.M."/>
            <person name="Hacquard S."/>
        </authorList>
    </citation>
    <scope>NUCLEOTIDE SEQUENCE</scope>
    <source>
        <strain evidence="10">MPI-SDFR-AT-0073</strain>
    </source>
</reference>
<dbReference type="PRINTS" id="PR00465">
    <property type="entry name" value="EP450IV"/>
</dbReference>
<dbReference type="PRINTS" id="PR00385">
    <property type="entry name" value="P450"/>
</dbReference>
<evidence type="ECO:0000256" key="7">
    <source>
        <dbReference type="PIRSR" id="PIRSR602403-1"/>
    </source>
</evidence>
<comment type="similarity">
    <text evidence="2 8">Belongs to the cytochrome P450 family.</text>
</comment>
<evidence type="ECO:0000256" key="6">
    <source>
        <dbReference type="ARBA" id="ARBA00023033"/>
    </source>
</evidence>
<dbReference type="InterPro" id="IPR017972">
    <property type="entry name" value="Cyt_P450_CS"/>
</dbReference>
<dbReference type="GeneID" id="70137274"/>
<sequence>MGNLSALAVVIGYISCVLIPYCIFKASYNLISHPLKSYPGPLLARISDSYAGYYVLRRCLHLATWEDHRRYGSVMRYGPDRLIFNSATALRDIYQNPKVTKSHLYLFSLNDGVPFIFNSLDSNAHLRKRKIIGPALSERSMRLFEPTLAEQIDIFLKQLFAAHSTPVNLTERCRRLAMDVVAQLAFGFPLDLQVNDEHYCVVSGFSIANFRINSYMNFPFLSKLGLDALFKRSPLRKKLRSVVQRMITTRLAQDAKGKNDFYSFVMEDLETKSADFQQSELFTESLFFISAGGDTVSTAMASLFFYLSRNQDCYDRLSREIRTTFKSSRDIHGGPQLAQCRYLRACIDEALRMSPPIGGTLWRQQADQNNEEQLVVDGHVIPKGTHVGVNIYSIHHNEEYFPEPFKFKPERWLHSEDEHASWKAESAASSATQRAFTPFSVGARSCAGKPMAYLESSLLVAKTLWYFDFEKCGGSLGEIGSGREGAHGGRGRTGEFQLYDVITSRHDGPYLRFMPRGNYCEDLR</sequence>
<accession>A0A9P8RLD7</accession>
<evidence type="ECO:0000256" key="4">
    <source>
        <dbReference type="ARBA" id="ARBA00022723"/>
    </source>
</evidence>
<dbReference type="AlphaFoldDB" id="A0A9P8RLD7"/>
<keyword evidence="9" id="KW-0812">Transmembrane</keyword>
<protein>
    <submittedName>
        <fullName evidence="10">Cytochrome P450</fullName>
    </submittedName>
</protein>
<proteinExistence type="inferred from homology"/>
<dbReference type="Proteomes" id="UP000758603">
    <property type="component" value="Unassembled WGS sequence"/>
</dbReference>
<feature type="binding site" description="axial binding residue" evidence="7">
    <location>
        <position position="446"/>
    </location>
    <ligand>
        <name>heme</name>
        <dbReference type="ChEBI" id="CHEBI:30413"/>
    </ligand>
    <ligandPart>
        <name>Fe</name>
        <dbReference type="ChEBI" id="CHEBI:18248"/>
    </ligandPart>
</feature>
<dbReference type="InterPro" id="IPR036396">
    <property type="entry name" value="Cyt_P450_sf"/>
</dbReference>
<evidence type="ECO:0000256" key="8">
    <source>
        <dbReference type="RuleBase" id="RU000461"/>
    </source>
</evidence>